<protein>
    <submittedName>
        <fullName evidence="1">Uncharacterized protein</fullName>
    </submittedName>
</protein>
<gene>
    <name evidence="1" type="ORF">HPB52_023754</name>
</gene>
<organism evidence="1 2">
    <name type="scientific">Rhipicephalus sanguineus</name>
    <name type="common">Brown dog tick</name>
    <name type="synonym">Ixodes sanguineus</name>
    <dbReference type="NCBI Taxonomy" id="34632"/>
    <lineage>
        <taxon>Eukaryota</taxon>
        <taxon>Metazoa</taxon>
        <taxon>Ecdysozoa</taxon>
        <taxon>Arthropoda</taxon>
        <taxon>Chelicerata</taxon>
        <taxon>Arachnida</taxon>
        <taxon>Acari</taxon>
        <taxon>Parasitiformes</taxon>
        <taxon>Ixodida</taxon>
        <taxon>Ixodoidea</taxon>
        <taxon>Ixodidae</taxon>
        <taxon>Rhipicephalinae</taxon>
        <taxon>Rhipicephalus</taxon>
        <taxon>Rhipicephalus</taxon>
    </lineage>
</organism>
<proteinExistence type="predicted"/>
<dbReference type="EMBL" id="JABSTV010001249">
    <property type="protein sequence ID" value="KAH7963881.1"/>
    <property type="molecule type" value="Genomic_DNA"/>
</dbReference>
<accession>A0A9D4Q694</accession>
<keyword evidence="2" id="KW-1185">Reference proteome</keyword>
<dbReference type="AlphaFoldDB" id="A0A9D4Q694"/>
<reference evidence="1" key="1">
    <citation type="journal article" date="2020" name="Cell">
        <title>Large-Scale Comparative Analyses of Tick Genomes Elucidate Their Genetic Diversity and Vector Capacities.</title>
        <authorList>
            <consortium name="Tick Genome and Microbiome Consortium (TIGMIC)"/>
            <person name="Jia N."/>
            <person name="Wang J."/>
            <person name="Shi W."/>
            <person name="Du L."/>
            <person name="Sun Y."/>
            <person name="Zhan W."/>
            <person name="Jiang J.F."/>
            <person name="Wang Q."/>
            <person name="Zhang B."/>
            <person name="Ji P."/>
            <person name="Bell-Sakyi L."/>
            <person name="Cui X.M."/>
            <person name="Yuan T.T."/>
            <person name="Jiang B.G."/>
            <person name="Yang W.F."/>
            <person name="Lam T.T."/>
            <person name="Chang Q.C."/>
            <person name="Ding S.J."/>
            <person name="Wang X.J."/>
            <person name="Zhu J.G."/>
            <person name="Ruan X.D."/>
            <person name="Zhao L."/>
            <person name="Wei J.T."/>
            <person name="Ye R.Z."/>
            <person name="Que T.C."/>
            <person name="Du C.H."/>
            <person name="Zhou Y.H."/>
            <person name="Cheng J.X."/>
            <person name="Dai P.F."/>
            <person name="Guo W.B."/>
            <person name="Han X.H."/>
            <person name="Huang E.J."/>
            <person name="Li L.F."/>
            <person name="Wei W."/>
            <person name="Gao Y.C."/>
            <person name="Liu J.Z."/>
            <person name="Shao H.Z."/>
            <person name="Wang X."/>
            <person name="Wang C.C."/>
            <person name="Yang T.C."/>
            <person name="Huo Q.B."/>
            <person name="Li W."/>
            <person name="Chen H.Y."/>
            <person name="Chen S.E."/>
            <person name="Zhou L.G."/>
            <person name="Ni X.B."/>
            <person name="Tian J.H."/>
            <person name="Sheng Y."/>
            <person name="Liu T."/>
            <person name="Pan Y.S."/>
            <person name="Xia L.Y."/>
            <person name="Li J."/>
            <person name="Zhao F."/>
            <person name="Cao W.C."/>
        </authorList>
    </citation>
    <scope>NUCLEOTIDE SEQUENCE</scope>
    <source>
        <strain evidence="1">Rsan-2018</strain>
    </source>
</reference>
<evidence type="ECO:0000313" key="2">
    <source>
        <dbReference type="Proteomes" id="UP000821837"/>
    </source>
</evidence>
<dbReference type="Proteomes" id="UP000821837">
    <property type="component" value="Chromosome 3"/>
</dbReference>
<reference evidence="1" key="2">
    <citation type="submission" date="2021-09" db="EMBL/GenBank/DDBJ databases">
        <authorList>
            <person name="Jia N."/>
            <person name="Wang J."/>
            <person name="Shi W."/>
            <person name="Du L."/>
            <person name="Sun Y."/>
            <person name="Zhan W."/>
            <person name="Jiang J."/>
            <person name="Wang Q."/>
            <person name="Zhang B."/>
            <person name="Ji P."/>
            <person name="Sakyi L.B."/>
            <person name="Cui X."/>
            <person name="Yuan T."/>
            <person name="Jiang B."/>
            <person name="Yang W."/>
            <person name="Lam T.T.-Y."/>
            <person name="Chang Q."/>
            <person name="Ding S."/>
            <person name="Wang X."/>
            <person name="Zhu J."/>
            <person name="Ruan X."/>
            <person name="Zhao L."/>
            <person name="Wei J."/>
            <person name="Que T."/>
            <person name="Du C."/>
            <person name="Cheng J."/>
            <person name="Dai P."/>
            <person name="Han X."/>
            <person name="Huang E."/>
            <person name="Gao Y."/>
            <person name="Liu J."/>
            <person name="Shao H."/>
            <person name="Ye R."/>
            <person name="Li L."/>
            <person name="Wei W."/>
            <person name="Wang X."/>
            <person name="Wang C."/>
            <person name="Huo Q."/>
            <person name="Li W."/>
            <person name="Guo W."/>
            <person name="Chen H."/>
            <person name="Chen S."/>
            <person name="Zhou L."/>
            <person name="Zhou L."/>
            <person name="Ni X."/>
            <person name="Tian J."/>
            <person name="Zhou Y."/>
            <person name="Sheng Y."/>
            <person name="Liu T."/>
            <person name="Pan Y."/>
            <person name="Xia L."/>
            <person name="Li J."/>
            <person name="Zhao F."/>
            <person name="Cao W."/>
        </authorList>
    </citation>
    <scope>NUCLEOTIDE SEQUENCE</scope>
    <source>
        <strain evidence="1">Rsan-2018</strain>
        <tissue evidence="1">Larvae</tissue>
    </source>
</reference>
<sequence>MEVRDVRMAAISDPYRPSRRIPALPHGYLVYAVDQDPGVAIVTRNPPYDICPVHVSPNVVAIFCEAEAFAFVCVGICAATRPIRPDIGRDARSPKDGALS</sequence>
<evidence type="ECO:0000313" key="1">
    <source>
        <dbReference type="EMBL" id="KAH7963881.1"/>
    </source>
</evidence>
<comment type="caution">
    <text evidence="1">The sequence shown here is derived from an EMBL/GenBank/DDBJ whole genome shotgun (WGS) entry which is preliminary data.</text>
</comment>
<name>A0A9D4Q694_RHISA</name>